<name>A0A8J5WBL0_ZIZPA</name>
<gene>
    <name evidence="3" type="ORF">GUJ93_ZPchr0010g11095</name>
</gene>
<dbReference type="AlphaFoldDB" id="A0A8J5WBL0"/>
<reference evidence="3" key="2">
    <citation type="submission" date="2021-02" db="EMBL/GenBank/DDBJ databases">
        <authorList>
            <person name="Kimball J.A."/>
            <person name="Haas M.W."/>
            <person name="Macchietto M."/>
            <person name="Kono T."/>
            <person name="Duquette J."/>
            <person name="Shao M."/>
        </authorList>
    </citation>
    <scope>NUCLEOTIDE SEQUENCE</scope>
    <source>
        <tissue evidence="3">Fresh leaf tissue</tissue>
    </source>
</reference>
<accession>A0A8J5WBL0</accession>
<reference evidence="3" key="1">
    <citation type="journal article" date="2021" name="bioRxiv">
        <title>Whole Genome Assembly and Annotation of Northern Wild Rice, Zizania palustris L., Supports a Whole Genome Duplication in the Zizania Genus.</title>
        <authorList>
            <person name="Haas M."/>
            <person name="Kono T."/>
            <person name="Macchietto M."/>
            <person name="Millas R."/>
            <person name="McGilp L."/>
            <person name="Shao M."/>
            <person name="Duquette J."/>
            <person name="Hirsch C.N."/>
            <person name="Kimball J."/>
        </authorList>
    </citation>
    <scope>NUCLEOTIDE SEQUENCE</scope>
    <source>
        <tissue evidence="3">Fresh leaf tissue</tissue>
    </source>
</reference>
<evidence type="ECO:0000256" key="1">
    <source>
        <dbReference type="SAM" id="MobiDB-lite"/>
    </source>
</evidence>
<dbReference type="InterPro" id="IPR010820">
    <property type="entry name" value="DUF1421"/>
</dbReference>
<evidence type="ECO:0000313" key="4">
    <source>
        <dbReference type="Proteomes" id="UP000729402"/>
    </source>
</evidence>
<dbReference type="Pfam" id="PF07223">
    <property type="entry name" value="DUF1421"/>
    <property type="match status" value="1"/>
</dbReference>
<sequence length="502" mass="55884">MASPARPAAASVSGAFGLSPDPSRCSFDQTLRREDFQDNRLLRSLVNIHEQANYSREIITEAVENCMKKQADNLVHSLDVISGRLSQLELYCYKLERSIGELRSDHVKEVQKSVHVLQDKQELAETQKELTKLHILHEESTQNSEGSAPSILMTKENDGSMPVAKHELAFMPLHQVNSVQSSAMQFQSCNGLVLQQLVPVSLSTHQDQQHLNQPSIYCMQSQGHIEHRQSQPFLPVPQSVQRRTQNPQPQMVVDVPQLTSQTPEFYLQAQLQWPHQTGQQVHAQTRQPQPQVIHQQQYNNIQHVPAQMVQMQTSSPQAQSAPHVTLLYPPYGSQQPTCANSEPHPRSMGVQPSYSTISSSERSHHETAPIYVQSSTISVPLAEYNLQHQQPQQLQPLGGSFKPSKLSLHGVPSYTVQGSAQVYNNAYGNLSNNAATVVSALPQQAQSSAPMVLHHLGPQSVQNQPVDMVEKAARMGYFNDQAESMALRMVTAGQPVEFKHLA</sequence>
<dbReference type="PANTHER" id="PTHR31805:SF4">
    <property type="entry name" value="OS05G0561600 PROTEIN"/>
    <property type="match status" value="1"/>
</dbReference>
<organism evidence="3 4">
    <name type="scientific">Zizania palustris</name>
    <name type="common">Northern wild rice</name>
    <dbReference type="NCBI Taxonomy" id="103762"/>
    <lineage>
        <taxon>Eukaryota</taxon>
        <taxon>Viridiplantae</taxon>
        <taxon>Streptophyta</taxon>
        <taxon>Embryophyta</taxon>
        <taxon>Tracheophyta</taxon>
        <taxon>Spermatophyta</taxon>
        <taxon>Magnoliopsida</taxon>
        <taxon>Liliopsida</taxon>
        <taxon>Poales</taxon>
        <taxon>Poaceae</taxon>
        <taxon>BOP clade</taxon>
        <taxon>Oryzoideae</taxon>
        <taxon>Oryzeae</taxon>
        <taxon>Zizaniinae</taxon>
        <taxon>Zizania</taxon>
    </lineage>
</organism>
<evidence type="ECO:0000259" key="2">
    <source>
        <dbReference type="Pfam" id="PF07223"/>
    </source>
</evidence>
<comment type="caution">
    <text evidence="3">The sequence shown here is derived from an EMBL/GenBank/DDBJ whole genome shotgun (WGS) entry which is preliminary data.</text>
</comment>
<protein>
    <recommendedName>
        <fullName evidence="2">DUF1421 domain-containing protein</fullName>
    </recommendedName>
</protein>
<dbReference type="PANTHER" id="PTHR31805">
    <property type="entry name" value="RECEPTOR-LIKE KINASE, PUTATIVE (DUF1421)-RELATED"/>
    <property type="match status" value="1"/>
</dbReference>
<dbReference type="EMBL" id="JAAALK010000082">
    <property type="protein sequence ID" value="KAG8086405.1"/>
    <property type="molecule type" value="Genomic_DNA"/>
</dbReference>
<dbReference type="OrthoDB" id="549883at2759"/>
<evidence type="ECO:0000313" key="3">
    <source>
        <dbReference type="EMBL" id="KAG8086405.1"/>
    </source>
</evidence>
<keyword evidence="4" id="KW-1185">Reference proteome</keyword>
<feature type="region of interest" description="Disordered" evidence="1">
    <location>
        <begin position="335"/>
        <end position="356"/>
    </location>
</feature>
<proteinExistence type="predicted"/>
<feature type="domain" description="DUF1421" evidence="2">
    <location>
        <begin position="467"/>
        <end position="501"/>
    </location>
</feature>
<dbReference type="Proteomes" id="UP000729402">
    <property type="component" value="Unassembled WGS sequence"/>
</dbReference>